<dbReference type="PANTHER" id="PTHR43377:SF1">
    <property type="entry name" value="BILIVERDIN REDUCTASE A"/>
    <property type="match status" value="1"/>
</dbReference>
<name>A0A523YNH0_UNCAE</name>
<proteinExistence type="predicted"/>
<dbReference type="InterPro" id="IPR055170">
    <property type="entry name" value="GFO_IDH_MocA-like_dom"/>
</dbReference>
<accession>A0A523YNH0</accession>
<dbReference type="Proteomes" id="UP000316925">
    <property type="component" value="Unassembled WGS sequence"/>
</dbReference>
<dbReference type="PANTHER" id="PTHR43377">
    <property type="entry name" value="BILIVERDIN REDUCTASE A"/>
    <property type="match status" value="1"/>
</dbReference>
<reference evidence="3 4" key="1">
    <citation type="submission" date="2019-03" db="EMBL/GenBank/DDBJ databases">
        <title>Metabolic potential of uncultured bacteria and archaea associated with petroleum seepage in deep-sea sediments.</title>
        <authorList>
            <person name="Dong X."/>
            <person name="Hubert C."/>
        </authorList>
    </citation>
    <scope>NUCLEOTIDE SEQUENCE [LARGE SCALE GENOMIC DNA]</scope>
    <source>
        <strain evidence="3">E29_bin28</strain>
    </source>
</reference>
<dbReference type="Pfam" id="PF01408">
    <property type="entry name" value="GFO_IDH_MocA"/>
    <property type="match status" value="1"/>
</dbReference>
<evidence type="ECO:0000313" key="3">
    <source>
        <dbReference type="EMBL" id="TET93038.1"/>
    </source>
</evidence>
<dbReference type="Pfam" id="PF22725">
    <property type="entry name" value="GFO_IDH_MocA_C3"/>
    <property type="match status" value="1"/>
</dbReference>
<gene>
    <name evidence="3" type="ORF">E3J33_02700</name>
</gene>
<sequence>GAGFMGGMHAEVYRNLPNAELVAVADRDLDKARKLAGRHRATAYSTAEDLFGQEKISVADICLPTFLHKEYAIKAAREGKHILCEKPIALTTEDADEMIDTAERAGVKFMIGQVLRFWPEYIKLKEIYDSGQLGKLHSITCIRLSPTPDWAWDNWLTDPERSGGALLDLHIHDTDYLLYLLGKPLSLICSVSSHSLPFGHVFTTFTFADNVIACTEGGWDMPENFPFIMAYTALFEKGVVEFNSRAEKTLAIYTAGRKVEYPEVEQELVAAANTEGNIAQLGGYFSEIKYFVDSVENDQEPAQAGARAARDSLKVALAEKESAETGKVIKIERAD</sequence>
<dbReference type="InterPro" id="IPR036291">
    <property type="entry name" value="NAD(P)-bd_dom_sf"/>
</dbReference>
<dbReference type="AlphaFoldDB" id="A0A523YNH0"/>
<comment type="caution">
    <text evidence="3">The sequence shown here is derived from an EMBL/GenBank/DDBJ whole genome shotgun (WGS) entry which is preliminary data.</text>
</comment>
<evidence type="ECO:0000259" key="1">
    <source>
        <dbReference type="Pfam" id="PF01408"/>
    </source>
</evidence>
<evidence type="ECO:0000313" key="4">
    <source>
        <dbReference type="Proteomes" id="UP000316925"/>
    </source>
</evidence>
<feature type="domain" description="Gfo/Idh/MocA-like oxidoreductase N-terminal" evidence="1">
    <location>
        <begin position="1"/>
        <end position="112"/>
    </location>
</feature>
<dbReference type="Gene3D" id="3.40.50.720">
    <property type="entry name" value="NAD(P)-binding Rossmann-like Domain"/>
    <property type="match status" value="1"/>
</dbReference>
<feature type="domain" description="GFO/IDH/MocA-like oxidoreductase" evidence="2">
    <location>
        <begin position="121"/>
        <end position="225"/>
    </location>
</feature>
<dbReference type="SUPFAM" id="SSF51735">
    <property type="entry name" value="NAD(P)-binding Rossmann-fold domains"/>
    <property type="match status" value="1"/>
</dbReference>
<protein>
    <submittedName>
        <fullName evidence="3">Gfo/Idh/MocA family oxidoreductase</fullName>
    </submittedName>
</protein>
<organism evidence="3 4">
    <name type="scientific">Aerophobetes bacterium</name>
    <dbReference type="NCBI Taxonomy" id="2030807"/>
    <lineage>
        <taxon>Bacteria</taxon>
        <taxon>Candidatus Aerophobota</taxon>
    </lineage>
</organism>
<feature type="non-terminal residue" evidence="3">
    <location>
        <position position="1"/>
    </location>
</feature>
<dbReference type="GO" id="GO:0000166">
    <property type="term" value="F:nucleotide binding"/>
    <property type="evidence" value="ECO:0007669"/>
    <property type="project" value="InterPro"/>
</dbReference>
<evidence type="ECO:0000259" key="2">
    <source>
        <dbReference type="Pfam" id="PF22725"/>
    </source>
</evidence>
<dbReference type="SUPFAM" id="SSF55347">
    <property type="entry name" value="Glyceraldehyde-3-phosphate dehydrogenase-like, C-terminal domain"/>
    <property type="match status" value="1"/>
</dbReference>
<dbReference type="EMBL" id="SOIJ01000152">
    <property type="protein sequence ID" value="TET93038.1"/>
    <property type="molecule type" value="Genomic_DNA"/>
</dbReference>
<dbReference type="InterPro" id="IPR051450">
    <property type="entry name" value="Gfo/Idh/MocA_Oxidoreductases"/>
</dbReference>
<dbReference type="InterPro" id="IPR000683">
    <property type="entry name" value="Gfo/Idh/MocA-like_OxRdtase_N"/>
</dbReference>
<dbReference type="Gene3D" id="3.30.360.10">
    <property type="entry name" value="Dihydrodipicolinate Reductase, domain 2"/>
    <property type="match status" value="1"/>
</dbReference>